<sequence length="108" mass="12806">MQLNLAEVVSNIFPITRDEIERIYINKNKFIVVIYDFSTSKSRNYEGELKRNKIIFWRNKIKLQVPLKDITLLRKPIEVGKIQNFEIWEIKGDEKLPGFPLEMPIIVS</sequence>
<dbReference type="EMBL" id="QEFD01000137">
    <property type="protein sequence ID" value="PVU75573.1"/>
    <property type="molecule type" value="Genomic_DNA"/>
</dbReference>
<organism evidence="1 2">
    <name type="scientific">Acidianus hospitalis</name>
    <dbReference type="NCBI Taxonomy" id="563177"/>
    <lineage>
        <taxon>Archaea</taxon>
        <taxon>Thermoproteota</taxon>
        <taxon>Thermoprotei</taxon>
        <taxon>Sulfolobales</taxon>
        <taxon>Sulfolobaceae</taxon>
        <taxon>Acidianus</taxon>
    </lineage>
</organism>
<accession>A0A2T9X647</accession>
<proteinExistence type="predicted"/>
<evidence type="ECO:0000313" key="2">
    <source>
        <dbReference type="Proteomes" id="UP000245638"/>
    </source>
</evidence>
<comment type="caution">
    <text evidence="1">The sequence shown here is derived from an EMBL/GenBank/DDBJ whole genome shotgun (WGS) entry which is preliminary data.</text>
</comment>
<gene>
    <name evidence="1" type="ORF">DDW13_04790</name>
</gene>
<protein>
    <submittedName>
        <fullName evidence="1">Uncharacterized protein</fullName>
    </submittedName>
</protein>
<reference evidence="1 2" key="1">
    <citation type="journal article" date="2015" name="Appl. Environ. Microbiol.">
        <title>Nanoarchaeota, Their Sulfolobales Host, and Nanoarchaeota Virus Distribution across Yellowstone National Park Hot Springs.</title>
        <authorList>
            <person name="Munson-McGee J.H."/>
            <person name="Field E.K."/>
            <person name="Bateson M."/>
            <person name="Rooney C."/>
            <person name="Stepanauskas R."/>
            <person name="Young M.J."/>
        </authorList>
    </citation>
    <scope>NUCLEOTIDE SEQUENCE [LARGE SCALE GENOMIC DNA]</scope>
    <source>
        <strain evidence="1">SCGC AC-742_N10</strain>
    </source>
</reference>
<dbReference type="Proteomes" id="UP000245638">
    <property type="component" value="Unassembled WGS sequence"/>
</dbReference>
<dbReference type="AlphaFoldDB" id="A0A2T9X647"/>
<evidence type="ECO:0000313" key="1">
    <source>
        <dbReference type="EMBL" id="PVU75573.1"/>
    </source>
</evidence>
<name>A0A2T9X647_9CREN</name>